<dbReference type="GO" id="GO:0016020">
    <property type="term" value="C:membrane"/>
    <property type="evidence" value="ECO:0007669"/>
    <property type="project" value="UniProtKB-SubCell"/>
</dbReference>
<gene>
    <name evidence="7" type="ORF">HNR00_004937</name>
</gene>
<dbReference type="GO" id="GO:0055085">
    <property type="term" value="P:transmembrane transport"/>
    <property type="evidence" value="ECO:0007669"/>
    <property type="project" value="InterPro"/>
</dbReference>
<dbReference type="AlphaFoldDB" id="A0A840ZTL6"/>
<protein>
    <submittedName>
        <fullName evidence="7">TonB family protein</fullName>
    </submittedName>
</protein>
<keyword evidence="2" id="KW-0812">Transmembrane</keyword>
<dbReference type="InterPro" id="IPR037682">
    <property type="entry name" value="TonB_C"/>
</dbReference>
<evidence type="ECO:0000256" key="2">
    <source>
        <dbReference type="ARBA" id="ARBA00022692"/>
    </source>
</evidence>
<feature type="chain" id="PRO_5032846609" evidence="5">
    <location>
        <begin position="23"/>
        <end position="117"/>
    </location>
</feature>
<dbReference type="NCBIfam" id="TIGR01352">
    <property type="entry name" value="tonB_Cterm"/>
    <property type="match status" value="1"/>
</dbReference>
<name>A0A840ZTL6_9HYPH</name>
<keyword evidence="8" id="KW-1185">Reference proteome</keyword>
<dbReference type="RefSeq" id="WP_183573920.1">
    <property type="nucleotide sequence ID" value="NZ_JACHOP010000037.1"/>
</dbReference>
<keyword evidence="5" id="KW-0732">Signal</keyword>
<reference evidence="7 8" key="1">
    <citation type="submission" date="2020-08" db="EMBL/GenBank/DDBJ databases">
        <title>Genomic Encyclopedia of Type Strains, Phase IV (KMG-IV): sequencing the most valuable type-strain genomes for metagenomic binning, comparative biology and taxonomic classification.</title>
        <authorList>
            <person name="Goeker M."/>
        </authorList>
    </citation>
    <scope>NUCLEOTIDE SEQUENCE [LARGE SCALE GENOMIC DNA]</scope>
    <source>
        <strain evidence="7 8">DSM 2163</strain>
    </source>
</reference>
<comment type="caution">
    <text evidence="7">The sequence shown here is derived from an EMBL/GenBank/DDBJ whole genome shotgun (WGS) entry which is preliminary data.</text>
</comment>
<dbReference type="Gene3D" id="3.30.1150.10">
    <property type="match status" value="1"/>
</dbReference>
<comment type="subcellular location">
    <subcellularLocation>
        <location evidence="1">Membrane</location>
        <topology evidence="1">Single-pass membrane protein</topology>
    </subcellularLocation>
</comment>
<proteinExistence type="predicted"/>
<evidence type="ECO:0000313" key="7">
    <source>
        <dbReference type="EMBL" id="MBB5760191.1"/>
    </source>
</evidence>
<evidence type="ECO:0000256" key="4">
    <source>
        <dbReference type="ARBA" id="ARBA00023136"/>
    </source>
</evidence>
<accession>A0A840ZTL6</accession>
<evidence type="ECO:0000256" key="1">
    <source>
        <dbReference type="ARBA" id="ARBA00004167"/>
    </source>
</evidence>
<keyword evidence="3" id="KW-1133">Transmembrane helix</keyword>
<feature type="signal peptide" evidence="5">
    <location>
        <begin position="1"/>
        <end position="22"/>
    </location>
</feature>
<sequence length="117" mass="12102">MAFRLLGPVFLALTLLAVPASAAPRVDAKARAWVADVVNRIGAADRAAAPGRGGPVTLRVRIAANGTLDGIEIEEGAPALAERARRAAEAAGPFAPPPPGLLTLEGYTELSFPLRLR</sequence>
<feature type="domain" description="TonB C-terminal" evidence="6">
    <location>
        <begin position="46"/>
        <end position="100"/>
    </location>
</feature>
<dbReference type="Proteomes" id="UP000583454">
    <property type="component" value="Unassembled WGS sequence"/>
</dbReference>
<organism evidence="7 8">
    <name type="scientific">Methylorubrum rhodinum</name>
    <dbReference type="NCBI Taxonomy" id="29428"/>
    <lineage>
        <taxon>Bacteria</taxon>
        <taxon>Pseudomonadati</taxon>
        <taxon>Pseudomonadota</taxon>
        <taxon>Alphaproteobacteria</taxon>
        <taxon>Hyphomicrobiales</taxon>
        <taxon>Methylobacteriaceae</taxon>
        <taxon>Methylorubrum</taxon>
    </lineage>
</organism>
<evidence type="ECO:0000256" key="5">
    <source>
        <dbReference type="SAM" id="SignalP"/>
    </source>
</evidence>
<evidence type="ECO:0000256" key="3">
    <source>
        <dbReference type="ARBA" id="ARBA00022989"/>
    </source>
</evidence>
<evidence type="ECO:0000313" key="8">
    <source>
        <dbReference type="Proteomes" id="UP000583454"/>
    </source>
</evidence>
<dbReference type="InterPro" id="IPR006260">
    <property type="entry name" value="TonB/TolA_C"/>
</dbReference>
<evidence type="ECO:0000259" key="6">
    <source>
        <dbReference type="Pfam" id="PF03544"/>
    </source>
</evidence>
<keyword evidence="4" id="KW-0472">Membrane</keyword>
<dbReference type="EMBL" id="JACHOP010000037">
    <property type="protein sequence ID" value="MBB5760191.1"/>
    <property type="molecule type" value="Genomic_DNA"/>
</dbReference>
<dbReference type="SUPFAM" id="SSF74653">
    <property type="entry name" value="TolA/TonB C-terminal domain"/>
    <property type="match status" value="1"/>
</dbReference>
<dbReference type="Pfam" id="PF03544">
    <property type="entry name" value="TonB_C"/>
    <property type="match status" value="1"/>
</dbReference>